<gene>
    <name evidence="3" type="ORF">KCU76_g4619</name>
</gene>
<evidence type="ECO:0000256" key="1">
    <source>
        <dbReference type="PROSITE-ProRule" id="PRU00221"/>
    </source>
</evidence>
<feature type="region of interest" description="Disordered" evidence="2">
    <location>
        <begin position="145"/>
        <end position="167"/>
    </location>
</feature>
<dbReference type="Proteomes" id="UP000779574">
    <property type="component" value="Unassembled WGS sequence"/>
</dbReference>
<dbReference type="OrthoDB" id="538223at2759"/>
<reference evidence="3" key="1">
    <citation type="journal article" date="2021" name="J Fungi (Basel)">
        <title>Virulence traits and population genomics of the black yeast Aureobasidium melanogenum.</title>
        <authorList>
            <person name="Cernosa A."/>
            <person name="Sun X."/>
            <person name="Gostincar C."/>
            <person name="Fang C."/>
            <person name="Gunde-Cimerman N."/>
            <person name="Song Z."/>
        </authorList>
    </citation>
    <scope>NUCLEOTIDE SEQUENCE</scope>
    <source>
        <strain evidence="3">EXF-9911</strain>
    </source>
</reference>
<feature type="compositionally biased region" description="Acidic residues" evidence="2">
    <location>
        <begin position="148"/>
        <end position="158"/>
    </location>
</feature>
<proteinExistence type="predicted"/>
<evidence type="ECO:0000313" key="3">
    <source>
        <dbReference type="EMBL" id="KAG9695270.1"/>
    </source>
</evidence>
<protein>
    <recommendedName>
        <fullName evidence="5">WD40 repeat-like protein</fullName>
    </recommendedName>
</protein>
<dbReference type="SMART" id="SM00320">
    <property type="entry name" value="WD40"/>
    <property type="match status" value="2"/>
</dbReference>
<comment type="caution">
    <text evidence="3">The sequence shown here is derived from an EMBL/GenBank/DDBJ whole genome shotgun (WGS) entry which is preliminary data.</text>
</comment>
<evidence type="ECO:0008006" key="5">
    <source>
        <dbReference type="Google" id="ProtNLM"/>
    </source>
</evidence>
<evidence type="ECO:0000313" key="4">
    <source>
        <dbReference type="Proteomes" id="UP000779574"/>
    </source>
</evidence>
<evidence type="ECO:0000256" key="2">
    <source>
        <dbReference type="SAM" id="MobiDB-lite"/>
    </source>
</evidence>
<dbReference type="EMBL" id="JAHFXF010000135">
    <property type="protein sequence ID" value="KAG9695270.1"/>
    <property type="molecule type" value="Genomic_DNA"/>
</dbReference>
<organism evidence="3 4">
    <name type="scientific">Aureobasidium melanogenum</name>
    <name type="common">Aureobasidium pullulans var. melanogenum</name>
    <dbReference type="NCBI Taxonomy" id="46634"/>
    <lineage>
        <taxon>Eukaryota</taxon>
        <taxon>Fungi</taxon>
        <taxon>Dikarya</taxon>
        <taxon>Ascomycota</taxon>
        <taxon>Pezizomycotina</taxon>
        <taxon>Dothideomycetes</taxon>
        <taxon>Dothideomycetidae</taxon>
        <taxon>Dothideales</taxon>
        <taxon>Saccotheciaceae</taxon>
        <taxon>Aureobasidium</taxon>
    </lineage>
</organism>
<dbReference type="Pfam" id="PF00400">
    <property type="entry name" value="WD40"/>
    <property type="match status" value="1"/>
</dbReference>
<dbReference type="PROSITE" id="PS50082">
    <property type="entry name" value="WD_REPEATS_2"/>
    <property type="match status" value="1"/>
</dbReference>
<accession>A0A9P8EPM5</accession>
<dbReference type="InterPro" id="IPR015943">
    <property type="entry name" value="WD40/YVTN_repeat-like_dom_sf"/>
</dbReference>
<dbReference type="AlphaFoldDB" id="A0A9P8EPM5"/>
<feature type="non-terminal residue" evidence="3">
    <location>
        <position position="377"/>
    </location>
</feature>
<dbReference type="InterPro" id="IPR011047">
    <property type="entry name" value="Quinoprotein_ADH-like_sf"/>
</dbReference>
<feature type="repeat" description="WD" evidence="1">
    <location>
        <begin position="272"/>
        <end position="313"/>
    </location>
</feature>
<dbReference type="InterPro" id="IPR001680">
    <property type="entry name" value="WD40_rpt"/>
</dbReference>
<reference evidence="3" key="2">
    <citation type="submission" date="2021-08" db="EMBL/GenBank/DDBJ databases">
        <authorList>
            <person name="Gostincar C."/>
            <person name="Sun X."/>
            <person name="Song Z."/>
            <person name="Gunde-Cimerman N."/>
        </authorList>
    </citation>
    <scope>NUCLEOTIDE SEQUENCE</scope>
    <source>
        <strain evidence="3">EXF-9911</strain>
    </source>
</reference>
<dbReference type="SUPFAM" id="SSF50998">
    <property type="entry name" value="Quinoprotein alcohol dehydrogenase-like"/>
    <property type="match status" value="1"/>
</dbReference>
<dbReference type="Gene3D" id="2.130.10.10">
    <property type="entry name" value="YVTN repeat-like/Quinoprotein amine dehydrogenase"/>
    <property type="match status" value="1"/>
</dbReference>
<keyword evidence="1" id="KW-0853">WD repeat</keyword>
<sequence>MSEIDLSLPDSVPEMARYKDKPMTLDSFAVYNLLDPHNEPAGLVEKCNSECPRDDYVHFRASPGINSLKGLIDYHLSTTAHEGFDPNLFLVVTDPDWEQKGVCVVTLGDDEGKPDRFTMRTANSGLLLVNLQIANTDWYEAKENSEFTGDDDTQDPESEGTFPDGASKKKPATGFYIGFYATPGIDILQLIRDVEPFHDGKAPEDRVCRFEGFLKPDWDLVSQASGSWHPQACMSNTYLCKIPNDSFLALSPCDGRCIIIYHTDTGSLQASTIEHDDMIWDVSFSPSSERILSACDDGIARLFNTTTGVLEKEFHDDREGWSDQRMFVACFTADGKAIATGTDIVQIWDLKTGALELTSRLTGDSWSLWVLNGGVIS</sequence>
<name>A0A9P8EPM5_AURME</name>